<evidence type="ECO:0000313" key="1">
    <source>
        <dbReference type="EMBL" id="UUL84004.1"/>
    </source>
</evidence>
<sequence>MLITRDRIIVIDERRIVADAARAARPGSGDIDRRFTDLEANAGL</sequence>
<protein>
    <submittedName>
        <fullName evidence="1">Uncharacterized protein</fullName>
    </submittedName>
</protein>
<name>A0ABY5LDY9_9SPHN</name>
<dbReference type="EMBL" id="CP101740">
    <property type="protein sequence ID" value="UUL84004.1"/>
    <property type="molecule type" value="Genomic_DNA"/>
</dbReference>
<evidence type="ECO:0000313" key="2">
    <source>
        <dbReference type="Proteomes" id="UP001058533"/>
    </source>
</evidence>
<reference evidence="1" key="1">
    <citation type="submission" date="2022-07" db="EMBL/GenBank/DDBJ databases">
        <title>Sphingomonas sp. nov., a novel bacterium isolated from the north slope of the Mount Everest.</title>
        <authorList>
            <person name="Cui X."/>
            <person name="Liu Y."/>
        </authorList>
    </citation>
    <scope>NUCLEOTIDE SEQUENCE</scope>
    <source>
        <strain evidence="1">S5-59</strain>
    </source>
</reference>
<proteinExistence type="predicted"/>
<organism evidence="1 2">
    <name type="scientific">Sphingomonas qomolangmaensis</name>
    <dbReference type="NCBI Taxonomy" id="2918765"/>
    <lineage>
        <taxon>Bacteria</taxon>
        <taxon>Pseudomonadati</taxon>
        <taxon>Pseudomonadota</taxon>
        <taxon>Alphaproteobacteria</taxon>
        <taxon>Sphingomonadales</taxon>
        <taxon>Sphingomonadaceae</taxon>
        <taxon>Sphingomonas</taxon>
    </lineage>
</organism>
<gene>
    <name evidence="1" type="ORF">NMP03_07405</name>
</gene>
<accession>A0ABY5LDY9</accession>
<dbReference type="Proteomes" id="UP001058533">
    <property type="component" value="Chromosome"/>
</dbReference>
<dbReference type="RefSeq" id="WP_256507839.1">
    <property type="nucleotide sequence ID" value="NZ_CP101740.1"/>
</dbReference>
<keyword evidence="2" id="KW-1185">Reference proteome</keyword>